<dbReference type="PRINTS" id="PR00033">
    <property type="entry name" value="HTHASNC"/>
</dbReference>
<dbReference type="PANTHER" id="PTHR30154:SF34">
    <property type="entry name" value="TRANSCRIPTIONAL REGULATOR AZLB"/>
    <property type="match status" value="1"/>
</dbReference>
<proteinExistence type="predicted"/>
<dbReference type="RefSeq" id="WP_128490521.1">
    <property type="nucleotide sequence ID" value="NZ_JBHLXB010000131.1"/>
</dbReference>
<keyword evidence="6" id="KW-1185">Reference proteome</keyword>
<dbReference type="InterPro" id="IPR036388">
    <property type="entry name" value="WH-like_DNA-bd_sf"/>
</dbReference>
<name>A0A3S3YDD5_9RHOB</name>
<keyword evidence="1" id="KW-0805">Transcription regulation</keyword>
<dbReference type="InterPro" id="IPR019888">
    <property type="entry name" value="Tscrpt_reg_AsnC-like"/>
</dbReference>
<evidence type="ECO:0000256" key="1">
    <source>
        <dbReference type="ARBA" id="ARBA00023015"/>
    </source>
</evidence>
<accession>A0A3S3YDD5</accession>
<dbReference type="InterPro" id="IPR011008">
    <property type="entry name" value="Dimeric_a/b-barrel"/>
</dbReference>
<dbReference type="Gene3D" id="3.30.70.920">
    <property type="match status" value="1"/>
</dbReference>
<dbReference type="Gene3D" id="1.10.10.10">
    <property type="entry name" value="Winged helix-like DNA-binding domain superfamily/Winged helix DNA-binding domain"/>
    <property type="match status" value="1"/>
</dbReference>
<dbReference type="InterPro" id="IPR000485">
    <property type="entry name" value="AsnC-type_HTH_dom"/>
</dbReference>
<dbReference type="InterPro" id="IPR019887">
    <property type="entry name" value="Tscrpt_reg_AsnC/Lrp_C"/>
</dbReference>
<evidence type="ECO:0000256" key="3">
    <source>
        <dbReference type="ARBA" id="ARBA00023163"/>
    </source>
</evidence>
<dbReference type="Pfam" id="PF13412">
    <property type="entry name" value="HTH_24"/>
    <property type="match status" value="1"/>
</dbReference>
<keyword evidence="2" id="KW-0238">DNA-binding</keyword>
<dbReference type="InterPro" id="IPR036390">
    <property type="entry name" value="WH_DNA-bd_sf"/>
</dbReference>
<comment type="caution">
    <text evidence="5">The sequence shown here is derived from an EMBL/GenBank/DDBJ whole genome shotgun (WGS) entry which is preliminary data.</text>
</comment>
<dbReference type="Proteomes" id="UP000287168">
    <property type="component" value="Unassembled WGS sequence"/>
</dbReference>
<dbReference type="GO" id="GO:0043565">
    <property type="term" value="F:sequence-specific DNA binding"/>
    <property type="evidence" value="ECO:0007669"/>
    <property type="project" value="InterPro"/>
</dbReference>
<dbReference type="GO" id="GO:0043200">
    <property type="term" value="P:response to amino acid"/>
    <property type="evidence" value="ECO:0007669"/>
    <property type="project" value="TreeGrafter"/>
</dbReference>
<dbReference type="AlphaFoldDB" id="A0A3S3YDD5"/>
<dbReference type="SUPFAM" id="SSF46785">
    <property type="entry name" value="Winged helix' DNA-binding domain"/>
    <property type="match status" value="1"/>
</dbReference>
<feature type="domain" description="HTH asnC-type" evidence="4">
    <location>
        <begin position="1"/>
        <end position="62"/>
    </location>
</feature>
<sequence length="150" mass="16510">MDSYDLGILRILQQDNTTPQRLIGEAVNLSAPAVQRRIRRLEAEGVITANVAVLAPEKLGLPLTIFVLIELVSEIPAEIDAVKQRLLDAPEVLQCHYVAGETDFIVQVAAESMAAYEDFTRRVLFQGSNVRKFRTLVSMSAVKTSGPLAF</sequence>
<evidence type="ECO:0000259" key="4">
    <source>
        <dbReference type="PROSITE" id="PS50956"/>
    </source>
</evidence>
<evidence type="ECO:0000313" key="6">
    <source>
        <dbReference type="Proteomes" id="UP000287168"/>
    </source>
</evidence>
<gene>
    <name evidence="5" type="ORF">EP867_16250</name>
</gene>
<dbReference type="Pfam" id="PF01037">
    <property type="entry name" value="AsnC_trans_reg"/>
    <property type="match status" value="1"/>
</dbReference>
<dbReference type="SUPFAM" id="SSF54909">
    <property type="entry name" value="Dimeric alpha+beta barrel"/>
    <property type="match status" value="1"/>
</dbReference>
<dbReference type="PANTHER" id="PTHR30154">
    <property type="entry name" value="LEUCINE-RESPONSIVE REGULATORY PROTEIN"/>
    <property type="match status" value="1"/>
</dbReference>
<evidence type="ECO:0000256" key="2">
    <source>
        <dbReference type="ARBA" id="ARBA00023125"/>
    </source>
</evidence>
<keyword evidence="3" id="KW-0804">Transcription</keyword>
<dbReference type="PROSITE" id="PS50956">
    <property type="entry name" value="HTH_ASNC_2"/>
    <property type="match status" value="1"/>
</dbReference>
<reference evidence="5 6" key="1">
    <citation type="journal article" date="2015" name="Int. J. Syst. Evol. Microbiol.">
        <title>Gemmobacter intermedius sp. nov., isolated from a white stork (Ciconia ciconia).</title>
        <authorList>
            <person name="Kampfer P."/>
            <person name="Jerzak L."/>
            <person name="Wilharm G."/>
            <person name="Golke J."/>
            <person name="Busse H.J."/>
            <person name="Glaeser S.P."/>
        </authorList>
    </citation>
    <scope>NUCLEOTIDE SEQUENCE [LARGE SCALE GENOMIC DNA]</scope>
    <source>
        <strain evidence="5 6">119/4</strain>
    </source>
</reference>
<dbReference type="EMBL" id="SBLC01000036">
    <property type="protein sequence ID" value="RWY38466.1"/>
    <property type="molecule type" value="Genomic_DNA"/>
</dbReference>
<organism evidence="5 6">
    <name type="scientific">Falsigemmobacter intermedius</name>
    <dbReference type="NCBI Taxonomy" id="1553448"/>
    <lineage>
        <taxon>Bacteria</taxon>
        <taxon>Pseudomonadati</taxon>
        <taxon>Pseudomonadota</taxon>
        <taxon>Alphaproteobacteria</taxon>
        <taxon>Rhodobacterales</taxon>
        <taxon>Paracoccaceae</taxon>
        <taxon>Falsigemmobacter</taxon>
    </lineage>
</organism>
<protein>
    <submittedName>
        <fullName evidence="5">Lrp/AsnC family transcriptional regulator</fullName>
    </submittedName>
</protein>
<dbReference type="OrthoDB" id="7856348at2"/>
<evidence type="ECO:0000313" key="5">
    <source>
        <dbReference type="EMBL" id="RWY38466.1"/>
    </source>
</evidence>
<dbReference type="GO" id="GO:0005829">
    <property type="term" value="C:cytosol"/>
    <property type="evidence" value="ECO:0007669"/>
    <property type="project" value="TreeGrafter"/>
</dbReference>
<dbReference type="SMART" id="SM00344">
    <property type="entry name" value="HTH_ASNC"/>
    <property type="match status" value="1"/>
</dbReference>